<gene>
    <name evidence="1" type="ORF">TRV_03230</name>
</gene>
<dbReference type="AlphaFoldDB" id="D4D7Z6"/>
<name>D4D7Z6_TRIVH</name>
<proteinExistence type="predicted"/>
<dbReference type="KEGG" id="tve:TRV_03230"/>
<dbReference type="EMBL" id="ACYE01000166">
    <property type="protein sequence ID" value="EFE42025.1"/>
    <property type="molecule type" value="Genomic_DNA"/>
</dbReference>
<dbReference type="GeneID" id="9581302"/>
<dbReference type="Proteomes" id="UP000008383">
    <property type="component" value="Unassembled WGS sequence"/>
</dbReference>
<comment type="caution">
    <text evidence="1">The sequence shown here is derived from an EMBL/GenBank/DDBJ whole genome shotgun (WGS) entry which is preliminary data.</text>
</comment>
<accession>D4D7Z6</accession>
<evidence type="ECO:0000313" key="2">
    <source>
        <dbReference type="Proteomes" id="UP000008383"/>
    </source>
</evidence>
<protein>
    <submittedName>
        <fullName evidence="1">Uncharacterized protein</fullName>
    </submittedName>
</protein>
<keyword evidence="2" id="KW-1185">Reference proteome</keyword>
<organism evidence="1 2">
    <name type="scientific">Trichophyton verrucosum (strain HKI 0517)</name>
    <dbReference type="NCBI Taxonomy" id="663202"/>
    <lineage>
        <taxon>Eukaryota</taxon>
        <taxon>Fungi</taxon>
        <taxon>Dikarya</taxon>
        <taxon>Ascomycota</taxon>
        <taxon>Pezizomycotina</taxon>
        <taxon>Eurotiomycetes</taxon>
        <taxon>Eurotiomycetidae</taxon>
        <taxon>Onygenales</taxon>
        <taxon>Arthrodermataceae</taxon>
        <taxon>Trichophyton</taxon>
    </lineage>
</organism>
<sequence>MPIFEKQDNFPSHCLACAKTRVPAPPAVAETSWTTHRRYLRSGIINISCIFVLSRKSFNSSSSSRSGGVWSSNGLPPASSLSLFGLFFFSFSVSWSSSLPAGEDRAVLRDDADETNAWLLAASESSPSWSVIDEGVAASADGAEVGDVPFVVLGAARRPVVCIIEPSLRESINVDCTPGRDVR</sequence>
<dbReference type="RefSeq" id="XP_003022643.1">
    <property type="nucleotide sequence ID" value="XM_003022597.1"/>
</dbReference>
<evidence type="ECO:0000313" key="1">
    <source>
        <dbReference type="EMBL" id="EFE42025.1"/>
    </source>
</evidence>
<reference evidence="2" key="1">
    <citation type="journal article" date="2011" name="Genome Biol.">
        <title>Comparative and functional genomics provide insights into the pathogenicity of dermatophytic fungi.</title>
        <authorList>
            <person name="Burmester A."/>
            <person name="Shelest E."/>
            <person name="Gloeckner G."/>
            <person name="Heddergott C."/>
            <person name="Schindler S."/>
            <person name="Staib P."/>
            <person name="Heidel A."/>
            <person name="Felder M."/>
            <person name="Petzold A."/>
            <person name="Szafranski K."/>
            <person name="Feuermann M."/>
            <person name="Pedruzzi I."/>
            <person name="Priebe S."/>
            <person name="Groth M."/>
            <person name="Winkler R."/>
            <person name="Li W."/>
            <person name="Kniemeyer O."/>
            <person name="Schroeckh V."/>
            <person name="Hertweck C."/>
            <person name="Hube B."/>
            <person name="White T.C."/>
            <person name="Platzer M."/>
            <person name="Guthke R."/>
            <person name="Heitman J."/>
            <person name="Woestemeyer J."/>
            <person name="Zipfel P.F."/>
            <person name="Monod M."/>
            <person name="Brakhage A.A."/>
        </authorList>
    </citation>
    <scope>NUCLEOTIDE SEQUENCE [LARGE SCALE GENOMIC DNA]</scope>
    <source>
        <strain evidence="2">HKI 0517</strain>
    </source>
</reference>
<dbReference type="HOGENOM" id="CLU_097980_0_0_1"/>